<organism evidence="2 3">
    <name type="scientific">Frigoriglobus tundricola</name>
    <dbReference type="NCBI Taxonomy" id="2774151"/>
    <lineage>
        <taxon>Bacteria</taxon>
        <taxon>Pseudomonadati</taxon>
        <taxon>Planctomycetota</taxon>
        <taxon>Planctomycetia</taxon>
        <taxon>Gemmatales</taxon>
        <taxon>Gemmataceae</taxon>
        <taxon>Frigoriglobus</taxon>
    </lineage>
</organism>
<dbReference type="Proteomes" id="UP000503447">
    <property type="component" value="Chromosome"/>
</dbReference>
<dbReference type="PANTHER" id="PTHR19879:SF9">
    <property type="entry name" value="TRANSCRIPTION INITIATION FACTOR TFIID SUBUNIT 5"/>
    <property type="match status" value="1"/>
</dbReference>
<keyword evidence="1" id="KW-0853">WD repeat</keyword>
<protein>
    <recommendedName>
        <fullName evidence="4">WD40 repeat domain-containing protein</fullName>
    </recommendedName>
</protein>
<dbReference type="PROSITE" id="PS50082">
    <property type="entry name" value="WD_REPEATS_2"/>
    <property type="match status" value="2"/>
</dbReference>
<gene>
    <name evidence="2" type="ORF">FTUN_1724</name>
</gene>
<dbReference type="KEGG" id="ftj:FTUN_1724"/>
<evidence type="ECO:0000256" key="1">
    <source>
        <dbReference type="PROSITE-ProRule" id="PRU00221"/>
    </source>
</evidence>
<dbReference type="InterPro" id="IPR011047">
    <property type="entry name" value="Quinoprotein_ADH-like_sf"/>
</dbReference>
<proteinExistence type="predicted"/>
<evidence type="ECO:0000313" key="2">
    <source>
        <dbReference type="EMBL" id="QJW94204.1"/>
    </source>
</evidence>
<dbReference type="RefSeq" id="WP_171470248.1">
    <property type="nucleotide sequence ID" value="NZ_CP053452.2"/>
</dbReference>
<dbReference type="Gene3D" id="2.130.10.10">
    <property type="entry name" value="YVTN repeat-like/Quinoprotein amine dehydrogenase"/>
    <property type="match status" value="3"/>
</dbReference>
<dbReference type="PANTHER" id="PTHR19879">
    <property type="entry name" value="TRANSCRIPTION INITIATION FACTOR TFIID"/>
    <property type="match status" value="1"/>
</dbReference>
<dbReference type="EMBL" id="CP053452">
    <property type="protein sequence ID" value="QJW94204.1"/>
    <property type="molecule type" value="Genomic_DNA"/>
</dbReference>
<name>A0A6M5YKU9_9BACT</name>
<dbReference type="Pfam" id="PF00400">
    <property type="entry name" value="WD40"/>
    <property type="match status" value="1"/>
</dbReference>
<sequence>MLKHEVKLIDPGADQIVAALTETTAGANKRCRARLLADDPAKWRKFARKAAAAAEGHALFRGGRGGVPATQVLAAWWTDAAGRKHVVLRGRRVEHDEAKRLLQSADLDARPALWHAYPEYVCRRTVGAESQVVCACGCGAVGTPESLGWMGETCGPCFDRKQEVGPAGLSTNLPGVLYGNRDPLGTVACSPDGSRVAAKEGDDCVTYWDIPTRTRTVTRFPGAHVADVAITSDARHLIAVGFGALDLRVGLFAAFDLTTDPPARIERALGTDRPAFRVVALRAAGAAVVQSVQNDNATPTRADVVRVPSGDPVHGFNLSGDDVGRLAVSPDGTRLATCGRRVAVFDLRTGALQREFWLAACSDVGFSADGTRVIGSYSGKLQSHDLATGKPIADGRVDRSRGVPLADGARSLVVDPAGRFVYVGSWQGKLYAFAADSLELCAVFEWHLGAVQGLALSADGSRLFSSGGDGCVKVWPIRDLLRGVNEPHAAT</sequence>
<accession>A0A6M5YKU9</accession>
<dbReference type="AlphaFoldDB" id="A0A6M5YKU9"/>
<dbReference type="SMART" id="SM00320">
    <property type="entry name" value="WD40"/>
    <property type="match status" value="3"/>
</dbReference>
<dbReference type="InterPro" id="IPR015943">
    <property type="entry name" value="WD40/YVTN_repeat-like_dom_sf"/>
</dbReference>
<reference evidence="3" key="1">
    <citation type="submission" date="2020-05" db="EMBL/GenBank/DDBJ databases">
        <title>Frigoriglobus tundricola gen. nov., sp. nov., a psychrotolerant cellulolytic planctomycete of the family Gemmataceae with two divergent copies of 16S rRNA gene.</title>
        <authorList>
            <person name="Kulichevskaya I.S."/>
            <person name="Ivanova A.A."/>
            <person name="Naumoff D.G."/>
            <person name="Beletsky A.V."/>
            <person name="Rijpstra W.I.C."/>
            <person name="Sinninghe Damste J.S."/>
            <person name="Mardanov A.V."/>
            <person name="Ravin N.V."/>
            <person name="Dedysh S.N."/>
        </authorList>
    </citation>
    <scope>NUCLEOTIDE SEQUENCE [LARGE SCALE GENOMIC DNA]</scope>
    <source>
        <strain evidence="3">PL17</strain>
    </source>
</reference>
<keyword evidence="3" id="KW-1185">Reference proteome</keyword>
<dbReference type="SUPFAM" id="SSF50998">
    <property type="entry name" value="Quinoprotein alcohol dehydrogenase-like"/>
    <property type="match status" value="1"/>
</dbReference>
<dbReference type="PROSITE" id="PS50294">
    <property type="entry name" value="WD_REPEATS_REGION"/>
    <property type="match status" value="1"/>
</dbReference>
<feature type="repeat" description="WD" evidence="1">
    <location>
        <begin position="177"/>
        <end position="218"/>
    </location>
</feature>
<evidence type="ECO:0000313" key="3">
    <source>
        <dbReference type="Proteomes" id="UP000503447"/>
    </source>
</evidence>
<evidence type="ECO:0008006" key="4">
    <source>
        <dbReference type="Google" id="ProtNLM"/>
    </source>
</evidence>
<dbReference type="InterPro" id="IPR001680">
    <property type="entry name" value="WD40_rpt"/>
</dbReference>
<feature type="repeat" description="WD" evidence="1">
    <location>
        <begin position="444"/>
        <end position="478"/>
    </location>
</feature>